<dbReference type="Gene3D" id="3.50.50.60">
    <property type="entry name" value="FAD/NAD(P)-binding domain"/>
    <property type="match status" value="1"/>
</dbReference>
<sequence>MKEFDFVILGAGAAGLSLAYHLLQSPLKDRRILLVEREQKVHNDRTWCFWSNRPTLFEPVYFHTWPHLMVTHWNETLDLDLQDYGYHMIRGADYYRFVLSALSEVPNVTLVQGEVKAVSQDAGGISVLVDGHEYRGRWGFDSTFSAQAWVRQPGHYHYLWQHFKGWVIESDQPVFDPAQATLFDFRTPQDGAMRFMYVLPWSPTDALVEYTLFSPTILDERSYDEALRAYVEGVLNLRHYRIVEQERGAIPMTDQPFERRVGPRLLNIGTKGGRVKPSSGYAFLRIQADSAAIVRSLMQYGHPFALPRAPRRFWLLDRIMLQVMWREGGRMADIFMQLFRNNPARRIFRFLDEEAGVVECLQVLSSLPPLPFLRATWRVYALRRL</sequence>
<dbReference type="Pfam" id="PF05834">
    <property type="entry name" value="Lycopene_cycl"/>
    <property type="match status" value="1"/>
</dbReference>
<keyword evidence="2" id="KW-1185">Reference proteome</keyword>
<proteinExistence type="predicted"/>
<dbReference type="RefSeq" id="WP_054522263.1">
    <property type="nucleotide sequence ID" value="NZ_LGKO01000005.1"/>
</dbReference>
<dbReference type="SUPFAM" id="SSF51905">
    <property type="entry name" value="FAD/NAD(P)-binding domain"/>
    <property type="match status" value="1"/>
</dbReference>
<organism evidence="1 2">
    <name type="scientific">Thermanaerothrix daxensis</name>
    <dbReference type="NCBI Taxonomy" id="869279"/>
    <lineage>
        <taxon>Bacteria</taxon>
        <taxon>Bacillati</taxon>
        <taxon>Chloroflexota</taxon>
        <taxon>Anaerolineae</taxon>
        <taxon>Anaerolineales</taxon>
        <taxon>Anaerolineaceae</taxon>
        <taxon>Thermanaerothrix</taxon>
    </lineage>
</organism>
<comment type="caution">
    <text evidence="1">The sequence shown here is derived from an EMBL/GenBank/DDBJ whole genome shotgun (WGS) entry which is preliminary data.</text>
</comment>
<dbReference type="EMBL" id="LGKO01000005">
    <property type="protein sequence ID" value="KPL82718.1"/>
    <property type="molecule type" value="Genomic_DNA"/>
</dbReference>
<dbReference type="OrthoDB" id="24355at2"/>
<evidence type="ECO:0008006" key="3">
    <source>
        <dbReference type="Google" id="ProtNLM"/>
    </source>
</evidence>
<dbReference type="AlphaFoldDB" id="A0A0P6YJW6"/>
<evidence type="ECO:0000313" key="2">
    <source>
        <dbReference type="Proteomes" id="UP000050544"/>
    </source>
</evidence>
<dbReference type="InterPro" id="IPR036188">
    <property type="entry name" value="FAD/NAD-bd_sf"/>
</dbReference>
<accession>A0A0P6YJW6</accession>
<gene>
    <name evidence="1" type="ORF">SE15_11655</name>
</gene>
<protein>
    <recommendedName>
        <fullName evidence="3">Lycopene cyclase</fullName>
    </recommendedName>
</protein>
<evidence type="ECO:0000313" key="1">
    <source>
        <dbReference type="EMBL" id="KPL82718.1"/>
    </source>
</evidence>
<dbReference type="Proteomes" id="UP000050544">
    <property type="component" value="Unassembled WGS sequence"/>
</dbReference>
<dbReference type="STRING" id="869279.SE15_11655"/>
<reference evidence="1 2" key="1">
    <citation type="submission" date="2015-07" db="EMBL/GenBank/DDBJ databases">
        <title>Whole genome sequence of Thermanaerothrix daxensis DSM 23592.</title>
        <authorList>
            <person name="Hemp J."/>
            <person name="Ward L.M."/>
            <person name="Pace L.A."/>
            <person name="Fischer W.W."/>
        </authorList>
    </citation>
    <scope>NUCLEOTIDE SEQUENCE [LARGE SCALE GENOMIC DNA]</scope>
    <source>
        <strain evidence="1 2">GNS-1</strain>
    </source>
</reference>
<name>A0A0P6YJW6_9CHLR</name>